<dbReference type="AlphaFoldDB" id="A0AB38FE62"/>
<dbReference type="InterPro" id="IPR000868">
    <property type="entry name" value="Isochorismatase-like_dom"/>
</dbReference>
<comment type="caution">
    <text evidence="3">The sequence shown here is derived from an EMBL/GenBank/DDBJ whole genome shotgun (WGS) entry which is preliminary data.</text>
</comment>
<dbReference type="PANTHER" id="PTHR43540:SF1">
    <property type="entry name" value="ISOCHORISMATASE HYDROLASE"/>
    <property type="match status" value="1"/>
</dbReference>
<reference evidence="3 4" key="1">
    <citation type="submission" date="2018-06" db="EMBL/GenBank/DDBJ databases">
        <authorList>
            <consortium name="Pathogen Informatics"/>
            <person name="Doyle S."/>
        </authorList>
    </citation>
    <scope>NUCLEOTIDE SEQUENCE [LARGE SCALE GENOMIC DNA]</scope>
    <source>
        <strain evidence="3 4">NCTC13229</strain>
    </source>
</reference>
<dbReference type="Pfam" id="PF00857">
    <property type="entry name" value="Isochorismatase"/>
    <property type="match status" value="1"/>
</dbReference>
<dbReference type="SUPFAM" id="SSF52499">
    <property type="entry name" value="Isochorismatase-like hydrolases"/>
    <property type="match status" value="1"/>
</dbReference>
<dbReference type="GO" id="GO:0050127">
    <property type="term" value="F:N-carbamoylsarcosine amidase activity"/>
    <property type="evidence" value="ECO:0007669"/>
    <property type="project" value="UniProtKB-EC"/>
</dbReference>
<keyword evidence="1 3" id="KW-0378">Hydrolase</keyword>
<organism evidence="3 4">
    <name type="scientific">Rhodococcus wratislaviensis</name>
    <name type="common">Tsukamurella wratislaviensis</name>
    <dbReference type="NCBI Taxonomy" id="44752"/>
    <lineage>
        <taxon>Bacteria</taxon>
        <taxon>Bacillati</taxon>
        <taxon>Actinomycetota</taxon>
        <taxon>Actinomycetes</taxon>
        <taxon>Mycobacteriales</taxon>
        <taxon>Nocardiaceae</taxon>
        <taxon>Rhodococcus</taxon>
    </lineage>
</organism>
<dbReference type="EC" id="3.5.1.59" evidence="3"/>
<dbReference type="PANTHER" id="PTHR43540">
    <property type="entry name" value="PEROXYUREIDOACRYLATE/UREIDOACRYLATE AMIDOHYDROLASE-RELATED"/>
    <property type="match status" value="1"/>
</dbReference>
<accession>A0AB38FE62</accession>
<sequence>MFVMDLARAARPPIRSEREIMSFDYSEAHSLDNAEMVRLYREAGFGGRSGWGSKPALLVIDLAGAWTAPEEQLGSDVEGVIDATVELLNIFREKDLPIIFTTMAYDPALMEAGPVVTSKTPHSTLMLRDSERVQLRPELGRLDEEPLVEKPRASAFFGTNALSMLIGQRVDTVVVVGVSTSGCVRSTCESAFNNNFHVIVPREAVGDRSHTGHQGALLDIDSRFGDVVDLAETISELKRF</sequence>
<protein>
    <submittedName>
        <fullName evidence="3">Phthalate ester hydrolase (Isochorismatase hydrolase)</fullName>
        <ecNumber evidence="3">3.5.1.59</ecNumber>
    </submittedName>
</protein>
<dbReference type="InterPro" id="IPR036380">
    <property type="entry name" value="Isochorismatase-like_sf"/>
</dbReference>
<dbReference type="Proteomes" id="UP000251211">
    <property type="component" value="Unassembled WGS sequence"/>
</dbReference>
<dbReference type="EMBL" id="UAUI01000011">
    <property type="protein sequence ID" value="SPZ39509.1"/>
    <property type="molecule type" value="Genomic_DNA"/>
</dbReference>
<name>A0AB38FE62_RHOWR</name>
<evidence type="ECO:0000313" key="4">
    <source>
        <dbReference type="Proteomes" id="UP000251211"/>
    </source>
</evidence>
<evidence type="ECO:0000313" key="3">
    <source>
        <dbReference type="EMBL" id="SPZ39509.1"/>
    </source>
</evidence>
<gene>
    <name evidence="3" type="ORF">NCTC13229_02988</name>
</gene>
<evidence type="ECO:0000259" key="2">
    <source>
        <dbReference type="Pfam" id="PF00857"/>
    </source>
</evidence>
<dbReference type="Gene3D" id="3.40.50.850">
    <property type="entry name" value="Isochorismatase-like"/>
    <property type="match status" value="1"/>
</dbReference>
<dbReference type="InterPro" id="IPR050272">
    <property type="entry name" value="Isochorismatase-like_hydrls"/>
</dbReference>
<evidence type="ECO:0000256" key="1">
    <source>
        <dbReference type="ARBA" id="ARBA00022801"/>
    </source>
</evidence>
<proteinExistence type="predicted"/>
<feature type="domain" description="Isochorismatase-like" evidence="2">
    <location>
        <begin position="56"/>
        <end position="232"/>
    </location>
</feature>